<feature type="compositionally biased region" description="Low complexity" evidence="5">
    <location>
        <begin position="110"/>
        <end position="121"/>
    </location>
</feature>
<feature type="region of interest" description="Disordered" evidence="5">
    <location>
        <begin position="99"/>
        <end position="145"/>
    </location>
</feature>
<dbReference type="GO" id="GO:0008270">
    <property type="term" value="F:zinc ion binding"/>
    <property type="evidence" value="ECO:0007669"/>
    <property type="project" value="UniProtKB-KW"/>
</dbReference>
<keyword evidence="3" id="KW-0863">Zinc-finger</keyword>
<feature type="compositionally biased region" description="Polar residues" evidence="5">
    <location>
        <begin position="99"/>
        <end position="109"/>
    </location>
</feature>
<dbReference type="InterPro" id="IPR036236">
    <property type="entry name" value="Znf_C2H2_sf"/>
</dbReference>
<keyword evidence="1" id="KW-0479">Metal-binding</keyword>
<dbReference type="GO" id="GO:0005634">
    <property type="term" value="C:nucleus"/>
    <property type="evidence" value="ECO:0007669"/>
    <property type="project" value="UniProtKB-ARBA"/>
</dbReference>
<evidence type="ECO:0000256" key="4">
    <source>
        <dbReference type="ARBA" id="ARBA00022833"/>
    </source>
</evidence>
<evidence type="ECO:0000256" key="2">
    <source>
        <dbReference type="ARBA" id="ARBA00022737"/>
    </source>
</evidence>
<dbReference type="PANTHER" id="PTHR19818:SF139">
    <property type="entry name" value="PAIR-RULE PROTEIN ODD-PAIRED"/>
    <property type="match status" value="1"/>
</dbReference>
<dbReference type="GO" id="GO:0010557">
    <property type="term" value="P:positive regulation of macromolecule biosynthetic process"/>
    <property type="evidence" value="ECO:0007669"/>
    <property type="project" value="UniProtKB-ARBA"/>
</dbReference>
<dbReference type="AlphaFoldDB" id="A0A0C9UEG2"/>
<keyword evidence="2" id="KW-0677">Repeat</keyword>
<name>A0A0C9UEG2_SPHS4</name>
<feature type="compositionally biased region" description="Polar residues" evidence="5">
    <location>
        <begin position="20"/>
        <end position="59"/>
    </location>
</feature>
<evidence type="ECO:0000313" key="7">
    <source>
        <dbReference type="Proteomes" id="UP000054279"/>
    </source>
</evidence>
<evidence type="ECO:0000256" key="1">
    <source>
        <dbReference type="ARBA" id="ARBA00022723"/>
    </source>
</evidence>
<feature type="region of interest" description="Disordered" evidence="5">
    <location>
        <begin position="1"/>
        <end position="61"/>
    </location>
</feature>
<dbReference type="EMBL" id="KN837216">
    <property type="protein sequence ID" value="KIJ33189.1"/>
    <property type="molecule type" value="Genomic_DNA"/>
</dbReference>
<keyword evidence="4" id="KW-0862">Zinc</keyword>
<dbReference type="OrthoDB" id="3260704at2759"/>
<keyword evidence="7" id="KW-1185">Reference proteome</keyword>
<dbReference type="InterPro" id="IPR050329">
    <property type="entry name" value="GLI_C2H2-zinc-finger"/>
</dbReference>
<gene>
    <name evidence="6" type="ORF">M422DRAFT_783212</name>
</gene>
<feature type="compositionally biased region" description="Polar residues" evidence="5">
    <location>
        <begin position="1"/>
        <end position="11"/>
    </location>
</feature>
<evidence type="ECO:0000256" key="5">
    <source>
        <dbReference type="SAM" id="MobiDB-lite"/>
    </source>
</evidence>
<proteinExistence type="predicted"/>
<dbReference type="PANTHER" id="PTHR19818">
    <property type="entry name" value="ZINC FINGER PROTEIN ZIC AND GLI"/>
    <property type="match status" value="1"/>
</dbReference>
<dbReference type="SUPFAM" id="SSF57667">
    <property type="entry name" value="beta-beta-alpha zinc fingers"/>
    <property type="match status" value="1"/>
</dbReference>
<dbReference type="Gene3D" id="3.30.160.60">
    <property type="entry name" value="Classic Zinc Finger"/>
    <property type="match status" value="1"/>
</dbReference>
<dbReference type="GO" id="GO:0000981">
    <property type="term" value="F:DNA-binding transcription factor activity, RNA polymerase II-specific"/>
    <property type="evidence" value="ECO:0007669"/>
    <property type="project" value="TreeGrafter"/>
</dbReference>
<protein>
    <recommendedName>
        <fullName evidence="8">C2H2-type domain-containing protein</fullName>
    </recommendedName>
</protein>
<dbReference type="Proteomes" id="UP000054279">
    <property type="component" value="Unassembled WGS sequence"/>
</dbReference>
<dbReference type="GO" id="GO:0000978">
    <property type="term" value="F:RNA polymerase II cis-regulatory region sequence-specific DNA binding"/>
    <property type="evidence" value="ECO:0007669"/>
    <property type="project" value="TreeGrafter"/>
</dbReference>
<evidence type="ECO:0000313" key="6">
    <source>
        <dbReference type="EMBL" id="KIJ33189.1"/>
    </source>
</evidence>
<accession>A0A0C9UEG2</accession>
<evidence type="ECO:0000256" key="3">
    <source>
        <dbReference type="ARBA" id="ARBA00022771"/>
    </source>
</evidence>
<sequence length="270" mass="29912">MQHPNSNPNSQEYREELARQQGQQAGWNTSSSQSQGWGQYPQYPNATQYAGQPGQSGYNPQWAAGTSAHAYGGAQSPPPGYYGHASHQYGQGHLNAQHQWDATGSSGYPSQASGSQSTTAQWNTHGPAVNYTSGSQRGPEVHNYARLPSTPQETIDTYIRIVRLPDTEDNQDASARSKRAYQCTVQGCDKASQTFKSKDNARVHVHKHFGSDKLFQCVVQSCRKTFGSEDAAKRHRDTTDSKAYRCAICGSDFARKDYRDWHQGRCTARE</sequence>
<evidence type="ECO:0008006" key="8">
    <source>
        <dbReference type="Google" id="ProtNLM"/>
    </source>
</evidence>
<organism evidence="6 7">
    <name type="scientific">Sphaerobolus stellatus (strain SS14)</name>
    <dbReference type="NCBI Taxonomy" id="990650"/>
    <lineage>
        <taxon>Eukaryota</taxon>
        <taxon>Fungi</taxon>
        <taxon>Dikarya</taxon>
        <taxon>Basidiomycota</taxon>
        <taxon>Agaricomycotina</taxon>
        <taxon>Agaricomycetes</taxon>
        <taxon>Phallomycetidae</taxon>
        <taxon>Geastrales</taxon>
        <taxon>Sphaerobolaceae</taxon>
        <taxon>Sphaerobolus</taxon>
    </lineage>
</organism>
<dbReference type="HOGENOM" id="CLU_1031216_0_0_1"/>
<reference evidence="6 7" key="1">
    <citation type="submission" date="2014-06" db="EMBL/GenBank/DDBJ databases">
        <title>Evolutionary Origins and Diversification of the Mycorrhizal Mutualists.</title>
        <authorList>
            <consortium name="DOE Joint Genome Institute"/>
            <consortium name="Mycorrhizal Genomics Consortium"/>
            <person name="Kohler A."/>
            <person name="Kuo A."/>
            <person name="Nagy L.G."/>
            <person name="Floudas D."/>
            <person name="Copeland A."/>
            <person name="Barry K.W."/>
            <person name="Cichocki N."/>
            <person name="Veneault-Fourrey C."/>
            <person name="LaButti K."/>
            <person name="Lindquist E.A."/>
            <person name="Lipzen A."/>
            <person name="Lundell T."/>
            <person name="Morin E."/>
            <person name="Murat C."/>
            <person name="Riley R."/>
            <person name="Ohm R."/>
            <person name="Sun H."/>
            <person name="Tunlid A."/>
            <person name="Henrissat B."/>
            <person name="Grigoriev I.V."/>
            <person name="Hibbett D.S."/>
            <person name="Martin F."/>
        </authorList>
    </citation>
    <scope>NUCLEOTIDE SEQUENCE [LARGE SCALE GENOMIC DNA]</scope>
    <source>
        <strain evidence="6 7">SS14</strain>
    </source>
</reference>